<reference evidence="1 2" key="2">
    <citation type="journal article" date="2018" name="Plant J.">
        <title>The Physcomitrella patens chromosome-scale assembly reveals moss genome structure and evolution.</title>
        <authorList>
            <person name="Lang D."/>
            <person name="Ullrich K.K."/>
            <person name="Murat F."/>
            <person name="Fuchs J."/>
            <person name="Jenkins J."/>
            <person name="Haas F.B."/>
            <person name="Piednoel M."/>
            <person name="Gundlach H."/>
            <person name="Van Bel M."/>
            <person name="Meyberg R."/>
            <person name="Vives C."/>
            <person name="Morata J."/>
            <person name="Symeonidi A."/>
            <person name="Hiss M."/>
            <person name="Muchero W."/>
            <person name="Kamisugi Y."/>
            <person name="Saleh O."/>
            <person name="Blanc G."/>
            <person name="Decker E.L."/>
            <person name="van Gessel N."/>
            <person name="Grimwood J."/>
            <person name="Hayes R.D."/>
            <person name="Graham S.W."/>
            <person name="Gunter L.E."/>
            <person name="McDaniel S.F."/>
            <person name="Hoernstein S.N.W."/>
            <person name="Larsson A."/>
            <person name="Li F.W."/>
            <person name="Perroud P.F."/>
            <person name="Phillips J."/>
            <person name="Ranjan P."/>
            <person name="Rokshar D.S."/>
            <person name="Rothfels C.J."/>
            <person name="Schneider L."/>
            <person name="Shu S."/>
            <person name="Stevenson D.W."/>
            <person name="Thummler F."/>
            <person name="Tillich M."/>
            <person name="Villarreal Aguilar J.C."/>
            <person name="Widiez T."/>
            <person name="Wong G.K."/>
            <person name="Wymore A."/>
            <person name="Zhang Y."/>
            <person name="Zimmer A.D."/>
            <person name="Quatrano R.S."/>
            <person name="Mayer K.F.X."/>
            <person name="Goodstein D."/>
            <person name="Casacuberta J.M."/>
            <person name="Vandepoele K."/>
            <person name="Reski R."/>
            <person name="Cuming A.C."/>
            <person name="Tuskan G.A."/>
            <person name="Maumus F."/>
            <person name="Salse J."/>
            <person name="Schmutz J."/>
            <person name="Rensing S.A."/>
        </authorList>
    </citation>
    <scope>NUCLEOTIDE SEQUENCE [LARGE SCALE GENOMIC DNA]</scope>
    <source>
        <strain evidence="1 2">cv. Gransden 2004</strain>
    </source>
</reference>
<accession>A0A7I3ZRU9</accession>
<evidence type="ECO:0000313" key="1">
    <source>
        <dbReference type="EnsemblPlants" id="PAC:32967431.CDS.1"/>
    </source>
</evidence>
<proteinExistence type="predicted"/>
<sequence>MIPINTSSWKAWGCFLRYFEFYDSGRSYCSYLFLFRAATVYLPYQYLTARNNRHSARFSYRVMLSFQARRNSSRWVLCQMLI</sequence>
<organism evidence="1 2">
    <name type="scientific">Physcomitrium patens</name>
    <name type="common">Spreading-leaved earth moss</name>
    <name type="synonym">Physcomitrella patens</name>
    <dbReference type="NCBI Taxonomy" id="3218"/>
    <lineage>
        <taxon>Eukaryota</taxon>
        <taxon>Viridiplantae</taxon>
        <taxon>Streptophyta</taxon>
        <taxon>Embryophyta</taxon>
        <taxon>Bryophyta</taxon>
        <taxon>Bryophytina</taxon>
        <taxon>Bryopsida</taxon>
        <taxon>Funariidae</taxon>
        <taxon>Funariales</taxon>
        <taxon>Funariaceae</taxon>
        <taxon>Physcomitrium</taxon>
    </lineage>
</organism>
<keyword evidence="2" id="KW-1185">Reference proteome</keyword>
<dbReference type="EnsemblPlants" id="Pp3c1_38860V3.2">
    <property type="protein sequence ID" value="PAC:32967431.CDS.1"/>
    <property type="gene ID" value="Pp3c1_38860"/>
</dbReference>
<protein>
    <submittedName>
        <fullName evidence="1">Uncharacterized protein</fullName>
    </submittedName>
</protein>
<reference evidence="1" key="3">
    <citation type="submission" date="2020-12" db="UniProtKB">
        <authorList>
            <consortium name="EnsemblPlants"/>
        </authorList>
    </citation>
    <scope>IDENTIFICATION</scope>
</reference>
<evidence type="ECO:0000313" key="2">
    <source>
        <dbReference type="Proteomes" id="UP000006727"/>
    </source>
</evidence>
<dbReference type="AlphaFoldDB" id="A0A7I3ZRU9"/>
<dbReference type="EMBL" id="ABEU02000001">
    <property type="status" value="NOT_ANNOTATED_CDS"/>
    <property type="molecule type" value="Genomic_DNA"/>
</dbReference>
<dbReference type="Proteomes" id="UP000006727">
    <property type="component" value="Chromosome 1"/>
</dbReference>
<reference evidence="1 2" key="1">
    <citation type="journal article" date="2008" name="Science">
        <title>The Physcomitrella genome reveals evolutionary insights into the conquest of land by plants.</title>
        <authorList>
            <person name="Rensing S."/>
            <person name="Lang D."/>
            <person name="Zimmer A."/>
            <person name="Terry A."/>
            <person name="Salamov A."/>
            <person name="Shapiro H."/>
            <person name="Nishiyama T."/>
            <person name="Perroud P.-F."/>
            <person name="Lindquist E."/>
            <person name="Kamisugi Y."/>
            <person name="Tanahashi T."/>
            <person name="Sakakibara K."/>
            <person name="Fujita T."/>
            <person name="Oishi K."/>
            <person name="Shin-I T."/>
            <person name="Kuroki Y."/>
            <person name="Toyoda A."/>
            <person name="Suzuki Y."/>
            <person name="Hashimoto A."/>
            <person name="Yamaguchi K."/>
            <person name="Sugano A."/>
            <person name="Kohara Y."/>
            <person name="Fujiyama A."/>
            <person name="Anterola A."/>
            <person name="Aoki S."/>
            <person name="Ashton N."/>
            <person name="Barbazuk W.B."/>
            <person name="Barker E."/>
            <person name="Bennetzen J."/>
            <person name="Bezanilla M."/>
            <person name="Blankenship R."/>
            <person name="Cho S.H."/>
            <person name="Dutcher S."/>
            <person name="Estelle M."/>
            <person name="Fawcett J.A."/>
            <person name="Gundlach H."/>
            <person name="Hanada K."/>
            <person name="Heyl A."/>
            <person name="Hicks K.A."/>
            <person name="Hugh J."/>
            <person name="Lohr M."/>
            <person name="Mayer K."/>
            <person name="Melkozernov A."/>
            <person name="Murata T."/>
            <person name="Nelson D."/>
            <person name="Pils B."/>
            <person name="Prigge M."/>
            <person name="Reiss B."/>
            <person name="Renner T."/>
            <person name="Rombauts S."/>
            <person name="Rushton P."/>
            <person name="Sanderfoot A."/>
            <person name="Schween G."/>
            <person name="Shiu S.-H."/>
            <person name="Stueber K."/>
            <person name="Theodoulou F.L."/>
            <person name="Tu H."/>
            <person name="Van de Peer Y."/>
            <person name="Verrier P.J."/>
            <person name="Waters E."/>
            <person name="Wood A."/>
            <person name="Yang L."/>
            <person name="Cove D."/>
            <person name="Cuming A."/>
            <person name="Hasebe M."/>
            <person name="Lucas S."/>
            <person name="Mishler D.B."/>
            <person name="Reski R."/>
            <person name="Grigoriev I."/>
            <person name="Quatrano R.S."/>
            <person name="Boore J.L."/>
        </authorList>
    </citation>
    <scope>NUCLEOTIDE SEQUENCE [LARGE SCALE GENOMIC DNA]</scope>
    <source>
        <strain evidence="1 2">cv. Gransden 2004</strain>
    </source>
</reference>
<name>A0A7I3ZRU9_PHYPA</name>
<dbReference type="Gramene" id="Pp3c1_38860V3.2">
    <property type="protein sequence ID" value="PAC:32967431.CDS.1"/>
    <property type="gene ID" value="Pp3c1_38860"/>
</dbReference>